<organism evidence="9">
    <name type="scientific">Timema californicum</name>
    <name type="common">California timema</name>
    <name type="synonym">Walking stick</name>
    <dbReference type="NCBI Taxonomy" id="61474"/>
    <lineage>
        <taxon>Eukaryota</taxon>
        <taxon>Metazoa</taxon>
        <taxon>Ecdysozoa</taxon>
        <taxon>Arthropoda</taxon>
        <taxon>Hexapoda</taxon>
        <taxon>Insecta</taxon>
        <taxon>Pterygota</taxon>
        <taxon>Neoptera</taxon>
        <taxon>Polyneoptera</taxon>
        <taxon>Phasmatodea</taxon>
        <taxon>Timematodea</taxon>
        <taxon>Timematoidea</taxon>
        <taxon>Timematidae</taxon>
        <taxon>Timema</taxon>
    </lineage>
</organism>
<evidence type="ECO:0000256" key="2">
    <source>
        <dbReference type="ARBA" id="ARBA00010617"/>
    </source>
</evidence>
<keyword evidence="3" id="KW-0349">Heme</keyword>
<dbReference type="GO" id="GO:0020037">
    <property type="term" value="F:heme binding"/>
    <property type="evidence" value="ECO:0007669"/>
    <property type="project" value="InterPro"/>
</dbReference>
<name>A0A7R9IWK8_TIMCA</name>
<evidence type="ECO:0000256" key="7">
    <source>
        <dbReference type="ARBA" id="ARBA00023033"/>
    </source>
</evidence>
<comment type="cofactor">
    <cofactor evidence="1">
        <name>heme</name>
        <dbReference type="ChEBI" id="CHEBI:30413"/>
    </cofactor>
</comment>
<dbReference type="GO" id="GO:0005506">
    <property type="term" value="F:iron ion binding"/>
    <property type="evidence" value="ECO:0007669"/>
    <property type="project" value="InterPro"/>
</dbReference>
<keyword evidence="6" id="KW-0408">Iron</keyword>
<evidence type="ECO:0000256" key="8">
    <source>
        <dbReference type="SAM" id="SignalP"/>
    </source>
</evidence>
<dbReference type="PRINTS" id="PR00385">
    <property type="entry name" value="P450"/>
</dbReference>
<feature type="signal peptide" evidence="8">
    <location>
        <begin position="1"/>
        <end position="27"/>
    </location>
</feature>
<reference evidence="9" key="1">
    <citation type="submission" date="2020-11" db="EMBL/GenBank/DDBJ databases">
        <authorList>
            <person name="Tran Van P."/>
        </authorList>
    </citation>
    <scope>NUCLEOTIDE SEQUENCE</scope>
</reference>
<accession>A0A7R9IWK8</accession>
<dbReference type="SUPFAM" id="SSF48264">
    <property type="entry name" value="Cytochrome P450"/>
    <property type="match status" value="1"/>
</dbReference>
<dbReference type="InterPro" id="IPR050196">
    <property type="entry name" value="Cytochrome_P450_Monoox"/>
</dbReference>
<evidence type="ECO:0000256" key="1">
    <source>
        <dbReference type="ARBA" id="ARBA00001971"/>
    </source>
</evidence>
<evidence type="ECO:0000256" key="4">
    <source>
        <dbReference type="ARBA" id="ARBA00022723"/>
    </source>
</evidence>
<dbReference type="GO" id="GO:0016705">
    <property type="term" value="F:oxidoreductase activity, acting on paired donors, with incorporation or reduction of molecular oxygen"/>
    <property type="evidence" value="ECO:0007669"/>
    <property type="project" value="InterPro"/>
</dbReference>
<sequence length="143" mass="16394">MFEGHDTTTAAVCWSLFLLGLNPLIQARVQTELDDLFQGSTRSVTMKDLQEMKYLEQVIKESLRLYPSVPFIARKIDQDVQLGQKFALLEEKTLLSSILRQFDVLSMEAKETVGMTLELVLRPIHGINVKLRRRQNTSELLTN</sequence>
<dbReference type="InterPro" id="IPR001128">
    <property type="entry name" value="Cyt_P450"/>
</dbReference>
<dbReference type="Gene3D" id="1.10.630.10">
    <property type="entry name" value="Cytochrome P450"/>
    <property type="match status" value="2"/>
</dbReference>
<protein>
    <submittedName>
        <fullName evidence="9">(California timema) hypothetical protein</fullName>
    </submittedName>
</protein>
<dbReference type="Pfam" id="PF00067">
    <property type="entry name" value="p450"/>
    <property type="match status" value="1"/>
</dbReference>
<dbReference type="InterPro" id="IPR036396">
    <property type="entry name" value="Cyt_P450_sf"/>
</dbReference>
<keyword evidence="5" id="KW-0560">Oxidoreductase</keyword>
<evidence type="ECO:0000313" key="9">
    <source>
        <dbReference type="EMBL" id="CAD7568263.1"/>
    </source>
</evidence>
<evidence type="ECO:0000256" key="5">
    <source>
        <dbReference type="ARBA" id="ARBA00023002"/>
    </source>
</evidence>
<dbReference type="EMBL" id="OE179274">
    <property type="protein sequence ID" value="CAD7568263.1"/>
    <property type="molecule type" value="Genomic_DNA"/>
</dbReference>
<feature type="chain" id="PRO_5030860672" evidence="8">
    <location>
        <begin position="28"/>
        <end position="143"/>
    </location>
</feature>
<dbReference type="GO" id="GO:0004497">
    <property type="term" value="F:monooxygenase activity"/>
    <property type="evidence" value="ECO:0007669"/>
    <property type="project" value="UniProtKB-KW"/>
</dbReference>
<keyword evidence="8" id="KW-0732">Signal</keyword>
<evidence type="ECO:0000256" key="6">
    <source>
        <dbReference type="ARBA" id="ARBA00023004"/>
    </source>
</evidence>
<keyword evidence="7" id="KW-0503">Monooxygenase</keyword>
<comment type="similarity">
    <text evidence="2">Belongs to the cytochrome P450 family.</text>
</comment>
<keyword evidence="4" id="KW-0479">Metal-binding</keyword>
<dbReference type="PANTHER" id="PTHR24291:SF209">
    <property type="entry name" value="CYTOCHROME P450-LIKE PROTEIN"/>
    <property type="match status" value="1"/>
</dbReference>
<dbReference type="PANTHER" id="PTHR24291">
    <property type="entry name" value="CYTOCHROME P450 FAMILY 4"/>
    <property type="match status" value="1"/>
</dbReference>
<dbReference type="AlphaFoldDB" id="A0A7R9IWK8"/>
<proteinExistence type="inferred from homology"/>
<gene>
    <name evidence="9" type="ORF">TCMB3V08_LOCUS1032</name>
</gene>
<evidence type="ECO:0000256" key="3">
    <source>
        <dbReference type="ARBA" id="ARBA00022617"/>
    </source>
</evidence>